<dbReference type="Pfam" id="PF08263">
    <property type="entry name" value="LRRNT_2"/>
    <property type="match status" value="2"/>
</dbReference>
<evidence type="ECO:0000256" key="11">
    <source>
        <dbReference type="SAM" id="Phobius"/>
    </source>
</evidence>
<dbReference type="InterPro" id="IPR000719">
    <property type="entry name" value="Prot_kinase_dom"/>
</dbReference>
<dbReference type="Gene3D" id="3.30.200.20">
    <property type="entry name" value="Phosphorylase Kinase, domain 1"/>
    <property type="match status" value="1"/>
</dbReference>
<proteinExistence type="inferred from homology"/>
<dbReference type="Gene3D" id="3.80.10.10">
    <property type="entry name" value="Ribonuclease Inhibitor"/>
    <property type="match status" value="4"/>
</dbReference>
<evidence type="ECO:0000256" key="5">
    <source>
        <dbReference type="ARBA" id="ARBA00022692"/>
    </source>
</evidence>
<reference evidence="14 15" key="1">
    <citation type="journal article" date="2018" name="Sci. Data">
        <title>The draft genome sequence of cork oak.</title>
        <authorList>
            <person name="Ramos A.M."/>
            <person name="Usie A."/>
            <person name="Barbosa P."/>
            <person name="Barros P.M."/>
            <person name="Capote T."/>
            <person name="Chaves I."/>
            <person name="Simoes F."/>
            <person name="Abreu I."/>
            <person name="Carrasquinho I."/>
            <person name="Faro C."/>
            <person name="Guimaraes J.B."/>
            <person name="Mendonca D."/>
            <person name="Nobrega F."/>
            <person name="Rodrigues L."/>
            <person name="Saibo N.J.M."/>
            <person name="Varela M.C."/>
            <person name="Egas C."/>
            <person name="Matos J."/>
            <person name="Miguel C.M."/>
            <person name="Oliveira M.M."/>
            <person name="Ricardo C.P."/>
            <person name="Goncalves S."/>
        </authorList>
    </citation>
    <scope>NUCLEOTIDE SEQUENCE [LARGE SCALE GENOMIC DNA]</scope>
    <source>
        <strain evidence="15">cv. HL8</strain>
    </source>
</reference>
<keyword evidence="15" id="KW-1185">Reference proteome</keyword>
<evidence type="ECO:0000259" key="13">
    <source>
        <dbReference type="PROSITE" id="PS50011"/>
    </source>
</evidence>
<dbReference type="AlphaFoldDB" id="A0AAW0LN05"/>
<name>A0AAW0LN05_QUESU</name>
<dbReference type="Gene3D" id="1.10.510.10">
    <property type="entry name" value="Transferase(Phosphotransferase) domain 1"/>
    <property type="match status" value="1"/>
</dbReference>
<keyword evidence="14" id="KW-0808">Transferase</keyword>
<feature type="domain" description="Protein kinase" evidence="13">
    <location>
        <begin position="789"/>
        <end position="1052"/>
    </location>
</feature>
<comment type="similarity">
    <text evidence="10">Belongs to the polygalacturonase-inhibiting protein family.</text>
</comment>
<dbReference type="SUPFAM" id="SSF52047">
    <property type="entry name" value="RNI-like"/>
    <property type="match status" value="1"/>
</dbReference>
<keyword evidence="3" id="KW-0134">Cell wall</keyword>
<keyword evidence="14" id="KW-0418">Kinase</keyword>
<feature type="chain" id="PRO_5043597870" evidence="12">
    <location>
        <begin position="28"/>
        <end position="1066"/>
    </location>
</feature>
<dbReference type="InterPro" id="IPR046959">
    <property type="entry name" value="PRK1-6/SRF4-like"/>
</dbReference>
<dbReference type="FunFam" id="3.80.10.10:FF:000400">
    <property type="entry name" value="Nuclear pore complex protein NUP107"/>
    <property type="match status" value="1"/>
</dbReference>
<comment type="subcellular location">
    <subcellularLocation>
        <location evidence="2">Membrane</location>
    </subcellularLocation>
    <subcellularLocation>
        <location evidence="1">Secreted</location>
        <location evidence="1">Cell wall</location>
    </subcellularLocation>
</comment>
<dbReference type="GO" id="GO:0004672">
    <property type="term" value="F:protein kinase activity"/>
    <property type="evidence" value="ECO:0007669"/>
    <property type="project" value="InterPro"/>
</dbReference>
<keyword evidence="8 11" id="KW-1133">Transmembrane helix</keyword>
<evidence type="ECO:0000256" key="6">
    <source>
        <dbReference type="ARBA" id="ARBA00022729"/>
    </source>
</evidence>
<evidence type="ECO:0000256" key="4">
    <source>
        <dbReference type="ARBA" id="ARBA00022614"/>
    </source>
</evidence>
<feature type="transmembrane region" description="Helical" evidence="11">
    <location>
        <begin position="417"/>
        <end position="435"/>
    </location>
</feature>
<evidence type="ECO:0000313" key="15">
    <source>
        <dbReference type="Proteomes" id="UP000237347"/>
    </source>
</evidence>
<evidence type="ECO:0000256" key="7">
    <source>
        <dbReference type="ARBA" id="ARBA00022737"/>
    </source>
</evidence>
<keyword evidence="7" id="KW-0677">Repeat</keyword>
<dbReference type="InterPro" id="IPR013210">
    <property type="entry name" value="LRR_N_plant-typ"/>
</dbReference>
<evidence type="ECO:0000256" key="8">
    <source>
        <dbReference type="ARBA" id="ARBA00022989"/>
    </source>
</evidence>
<comment type="caution">
    <text evidence="14">The sequence shown here is derived from an EMBL/GenBank/DDBJ whole genome shotgun (WGS) entry which is preliminary data.</text>
</comment>
<evidence type="ECO:0000256" key="3">
    <source>
        <dbReference type="ARBA" id="ARBA00022512"/>
    </source>
</evidence>
<keyword evidence="9 11" id="KW-0472">Membrane</keyword>
<dbReference type="PROSITE" id="PS51450">
    <property type="entry name" value="LRR"/>
    <property type="match status" value="1"/>
</dbReference>
<protein>
    <submittedName>
        <fullName evidence="14">Inactive receptor kinase</fullName>
    </submittedName>
</protein>
<dbReference type="SUPFAM" id="SSF56112">
    <property type="entry name" value="Protein kinase-like (PK-like)"/>
    <property type="match status" value="1"/>
</dbReference>
<dbReference type="InterPro" id="IPR011009">
    <property type="entry name" value="Kinase-like_dom_sf"/>
</dbReference>
<dbReference type="Pfam" id="PF00560">
    <property type="entry name" value="LRR_1"/>
    <property type="match status" value="4"/>
</dbReference>
<evidence type="ECO:0000256" key="1">
    <source>
        <dbReference type="ARBA" id="ARBA00004191"/>
    </source>
</evidence>
<gene>
    <name evidence="14" type="ORF">CFP56_038331</name>
</gene>
<feature type="signal peptide" evidence="12">
    <location>
        <begin position="1"/>
        <end position="27"/>
    </location>
</feature>
<dbReference type="Proteomes" id="UP000237347">
    <property type="component" value="Unassembled WGS sequence"/>
</dbReference>
<keyword evidence="14" id="KW-0675">Receptor</keyword>
<evidence type="ECO:0000313" key="14">
    <source>
        <dbReference type="EMBL" id="KAK7852720.1"/>
    </source>
</evidence>
<dbReference type="GO" id="GO:0016020">
    <property type="term" value="C:membrane"/>
    <property type="evidence" value="ECO:0007669"/>
    <property type="project" value="UniProtKB-SubCell"/>
</dbReference>
<dbReference type="Pfam" id="PF07714">
    <property type="entry name" value="PK_Tyr_Ser-Thr"/>
    <property type="match status" value="1"/>
</dbReference>
<keyword evidence="3" id="KW-0964">Secreted</keyword>
<accession>A0AAW0LN05</accession>
<dbReference type="InterPro" id="IPR032675">
    <property type="entry name" value="LRR_dom_sf"/>
</dbReference>
<keyword evidence="4" id="KW-0433">Leucine-rich repeat</keyword>
<sequence>MSSISTKATASTFCILVASLILNTVVSLSHSTNKETLDFFTVGRDRSQSKGCNNEFHGISSSFHCQKLTASQAQPPLPKKDGTSVFADKRLAVVYPIIQRFKSIITSDPLGVTKSWVGSDICKYKGFFCDKPPDNQSAIALASIDFNGFQLSAPTLDGFLDQLPDIALFHANSNFFSGTLSSNISKLPYLYELDISNNQFSGPFPSAVLGMNGLTFLDFRFNFFTGSVPPQIFTQNLDVLFINNNNFMQALPDNLGSSHVLLLTLANNNFTGPIPNGIAKALGSLTEVLLSNNELTGCLPYEIGFLKEATLFDASNNQLTGPLPFSLACIEKLEQLNFAGNLLYGMVPEVISTSMCEVLHEPKDVFQHGELYLPSLFSTEKNSKEKKHPNFFIPIFTLLLTVSLIMLAMLHLQPFKLLFISFSLIFTLVISSSYSQPNDVQALLSFKSKADSKNKLYTFSPNTTFRFCQWQGVKCVQQRVIRLVLEDLDLVGTLAPDTLTRLDQLRILSLQNNSLTGPIPDLSGLVNLKTLFLDHNSFSGSFPLSILKLHRIRTVDLSYNNLTGALPSWLATLDRLYYLRLEWNRFNGTVPPLNQTTLQTFNVSGNNLTGPIPVTVTLVRFGSSSFSQNPTLCGEIINKECQPGTPFFTQQPSPSNAAPPPHISLGESAEVHGVELSHEPLRKKHERTKVIIGFSAGVAVLIVSVVCFVITVKKQRSQKKSEYSASALSAAPATASEVADATAALAAMEQEKELEAKVKRAQGMQAAKSGSLVFCAGEAQLYSLDQLMRGSAELLGRGTIGTTYKAVLDNRLIVSVKRLDAGKLAGTSKEIFERHMESVGGLRHPNLVPLRAFFHAKEERLLVYDYQPNGSLSSLIHGSKSTRAKPLHWTSCLKIAEDVAQGLSYIHQAWRLVHGNLKSSNVLLGPDFEACVTDYCLSILANPAADDDQDNTAYKAPETRNSNHQATSKSDVYSFGILLLELLTGKPPSQHPFLVPNDMVNWVRSTREDGGEDNSMEMLLEVAIACSLTSPEQRPTMWQVLKMLQEIKETVLMEDSELLDPPTAMS</sequence>
<evidence type="ECO:0000256" key="2">
    <source>
        <dbReference type="ARBA" id="ARBA00004370"/>
    </source>
</evidence>
<evidence type="ECO:0000256" key="12">
    <source>
        <dbReference type="SAM" id="SignalP"/>
    </source>
</evidence>
<dbReference type="InterPro" id="IPR001245">
    <property type="entry name" value="Ser-Thr/Tyr_kinase_cat_dom"/>
</dbReference>
<evidence type="ECO:0000256" key="9">
    <source>
        <dbReference type="ARBA" id="ARBA00023136"/>
    </source>
</evidence>
<keyword evidence="6 12" id="KW-0732">Signal</keyword>
<dbReference type="GO" id="GO:0005524">
    <property type="term" value="F:ATP binding"/>
    <property type="evidence" value="ECO:0007669"/>
    <property type="project" value="InterPro"/>
</dbReference>
<organism evidence="14 15">
    <name type="scientific">Quercus suber</name>
    <name type="common">Cork oak</name>
    <dbReference type="NCBI Taxonomy" id="58331"/>
    <lineage>
        <taxon>Eukaryota</taxon>
        <taxon>Viridiplantae</taxon>
        <taxon>Streptophyta</taxon>
        <taxon>Embryophyta</taxon>
        <taxon>Tracheophyta</taxon>
        <taxon>Spermatophyta</taxon>
        <taxon>Magnoliopsida</taxon>
        <taxon>eudicotyledons</taxon>
        <taxon>Gunneridae</taxon>
        <taxon>Pentapetalae</taxon>
        <taxon>rosids</taxon>
        <taxon>fabids</taxon>
        <taxon>Fagales</taxon>
        <taxon>Fagaceae</taxon>
        <taxon>Quercus</taxon>
    </lineage>
</organism>
<dbReference type="PROSITE" id="PS50011">
    <property type="entry name" value="PROTEIN_KINASE_DOM"/>
    <property type="match status" value="1"/>
</dbReference>
<dbReference type="InterPro" id="IPR001611">
    <property type="entry name" value="Leu-rich_rpt"/>
</dbReference>
<keyword evidence="5 11" id="KW-0812">Transmembrane</keyword>
<dbReference type="EMBL" id="PKMF04000073">
    <property type="protein sequence ID" value="KAK7852720.1"/>
    <property type="molecule type" value="Genomic_DNA"/>
</dbReference>
<dbReference type="PANTHER" id="PTHR48007">
    <property type="entry name" value="LEUCINE-RICH REPEAT RECEPTOR-LIKE PROTEIN KINASE PXC1"/>
    <property type="match status" value="1"/>
</dbReference>
<dbReference type="PANTHER" id="PTHR48007:SF37">
    <property type="entry name" value="LEUCINE-RICH REPEAT PROTEIN KINASE FAMILY PROTEIN"/>
    <property type="match status" value="1"/>
</dbReference>
<feature type="transmembrane region" description="Helical" evidence="11">
    <location>
        <begin position="391"/>
        <end position="410"/>
    </location>
</feature>
<feature type="transmembrane region" description="Helical" evidence="11">
    <location>
        <begin position="690"/>
        <end position="712"/>
    </location>
</feature>
<evidence type="ECO:0000256" key="10">
    <source>
        <dbReference type="ARBA" id="ARBA00038043"/>
    </source>
</evidence>